<protein>
    <submittedName>
        <fullName evidence="1">Uncharacterized protein</fullName>
    </submittedName>
</protein>
<evidence type="ECO:0000313" key="2">
    <source>
        <dbReference type="Proteomes" id="UP000198992"/>
    </source>
</evidence>
<evidence type="ECO:0000313" key="1">
    <source>
        <dbReference type="EMBL" id="SED15584.1"/>
    </source>
</evidence>
<accession>A0A1H4YEZ5</accession>
<proteinExistence type="predicted"/>
<dbReference type="AlphaFoldDB" id="A0A1H4YEZ5"/>
<reference evidence="1 2" key="1">
    <citation type="submission" date="2016-10" db="EMBL/GenBank/DDBJ databases">
        <authorList>
            <person name="de Groot N.N."/>
        </authorList>
    </citation>
    <scope>NUCLEOTIDE SEQUENCE [LARGE SCALE GENOMIC DNA]</scope>
    <source>
        <strain evidence="1 2">MT12</strain>
    </source>
</reference>
<organism evidence="1 2">
    <name type="scientific">Bradyrhizobium erythrophlei</name>
    <dbReference type="NCBI Taxonomy" id="1437360"/>
    <lineage>
        <taxon>Bacteria</taxon>
        <taxon>Pseudomonadati</taxon>
        <taxon>Pseudomonadota</taxon>
        <taxon>Alphaproteobacteria</taxon>
        <taxon>Hyphomicrobiales</taxon>
        <taxon>Nitrobacteraceae</taxon>
        <taxon>Bradyrhizobium</taxon>
    </lineage>
</organism>
<name>A0A1H4YEZ5_9BRAD</name>
<gene>
    <name evidence="1" type="ORF">SAMN05444164_3885</name>
</gene>
<dbReference type="Proteomes" id="UP000198992">
    <property type="component" value="Unassembled WGS sequence"/>
</dbReference>
<dbReference type="EMBL" id="FNTH01000001">
    <property type="protein sequence ID" value="SED15584.1"/>
    <property type="molecule type" value="Genomic_DNA"/>
</dbReference>
<sequence>MVDVRLDALPQDQPWSRVGWRLVCTVCGVAGAVHIVPNWHDIDGRAVPFSNDWRTPARSGS</sequence>